<dbReference type="InterPro" id="IPR050090">
    <property type="entry name" value="Tyrosine_recombinase_XerCD"/>
</dbReference>
<keyword evidence="9" id="KW-1185">Reference proteome</keyword>
<feature type="domain" description="Tyr recombinase" evidence="6">
    <location>
        <begin position="176"/>
        <end position="383"/>
    </location>
</feature>
<evidence type="ECO:0000259" key="6">
    <source>
        <dbReference type="PROSITE" id="PS51898"/>
    </source>
</evidence>
<dbReference type="PANTHER" id="PTHR30349:SF64">
    <property type="entry name" value="PROPHAGE INTEGRASE INTD-RELATED"/>
    <property type="match status" value="1"/>
</dbReference>
<dbReference type="Gene3D" id="1.10.150.130">
    <property type="match status" value="1"/>
</dbReference>
<dbReference type="Pfam" id="PF14659">
    <property type="entry name" value="Phage_int_SAM_3"/>
    <property type="match status" value="1"/>
</dbReference>
<keyword evidence="3 5" id="KW-0238">DNA-binding</keyword>
<dbReference type="Pfam" id="PF00589">
    <property type="entry name" value="Phage_integrase"/>
    <property type="match status" value="1"/>
</dbReference>
<dbReference type="InterPro" id="IPR010998">
    <property type="entry name" value="Integrase_recombinase_N"/>
</dbReference>
<evidence type="ECO:0000259" key="7">
    <source>
        <dbReference type="PROSITE" id="PS51900"/>
    </source>
</evidence>
<evidence type="ECO:0000256" key="5">
    <source>
        <dbReference type="PROSITE-ProRule" id="PRU01248"/>
    </source>
</evidence>
<dbReference type="InterPro" id="IPR028259">
    <property type="entry name" value="AP2-like_int_N"/>
</dbReference>
<evidence type="ECO:0000256" key="3">
    <source>
        <dbReference type="ARBA" id="ARBA00023125"/>
    </source>
</evidence>
<name>A0A7W5G937_9BACL</name>
<dbReference type="SUPFAM" id="SSF56349">
    <property type="entry name" value="DNA breaking-rejoining enzymes"/>
    <property type="match status" value="1"/>
</dbReference>
<dbReference type="InterPro" id="IPR013762">
    <property type="entry name" value="Integrase-like_cat_sf"/>
</dbReference>
<dbReference type="GO" id="GO:0003677">
    <property type="term" value="F:DNA binding"/>
    <property type="evidence" value="ECO:0007669"/>
    <property type="project" value="UniProtKB-UniRule"/>
</dbReference>
<dbReference type="PROSITE" id="PS51898">
    <property type="entry name" value="TYR_RECOMBINASE"/>
    <property type="match status" value="1"/>
</dbReference>
<gene>
    <name evidence="8" type="ORF">FHS16_001765</name>
</gene>
<proteinExistence type="inferred from homology"/>
<protein>
    <submittedName>
        <fullName evidence="8">Integrase</fullName>
    </submittedName>
</protein>
<dbReference type="Pfam" id="PF14657">
    <property type="entry name" value="Arm-DNA-bind_4"/>
    <property type="match status" value="1"/>
</dbReference>
<dbReference type="InterPro" id="IPR011010">
    <property type="entry name" value="DNA_brk_join_enz"/>
</dbReference>
<evidence type="ECO:0000313" key="8">
    <source>
        <dbReference type="EMBL" id="MBB3151719.1"/>
    </source>
</evidence>
<evidence type="ECO:0000313" key="9">
    <source>
        <dbReference type="Proteomes" id="UP000518605"/>
    </source>
</evidence>
<feature type="domain" description="Core-binding (CB)" evidence="7">
    <location>
        <begin position="67"/>
        <end position="147"/>
    </location>
</feature>
<dbReference type="PROSITE" id="PS51900">
    <property type="entry name" value="CB"/>
    <property type="match status" value="1"/>
</dbReference>
<comment type="caution">
    <text evidence="8">The sequence shown here is derived from an EMBL/GenBank/DDBJ whole genome shotgun (WGS) entry which is preliminary data.</text>
</comment>
<reference evidence="8 9" key="1">
    <citation type="submission" date="2020-08" db="EMBL/GenBank/DDBJ databases">
        <title>Genomic Encyclopedia of Type Strains, Phase III (KMG-III): the genomes of soil and plant-associated and newly described type strains.</title>
        <authorList>
            <person name="Whitman W."/>
        </authorList>
    </citation>
    <scope>NUCLEOTIDE SEQUENCE [LARGE SCALE GENOMIC DNA]</scope>
    <source>
        <strain evidence="8 9">CECT 8234</strain>
    </source>
</reference>
<keyword evidence="4" id="KW-0233">DNA recombination</keyword>
<evidence type="ECO:0000256" key="2">
    <source>
        <dbReference type="ARBA" id="ARBA00022908"/>
    </source>
</evidence>
<evidence type="ECO:0000256" key="1">
    <source>
        <dbReference type="ARBA" id="ARBA00008857"/>
    </source>
</evidence>
<organism evidence="8 9">
    <name type="scientific">Paenibacillus endophyticus</name>
    <dbReference type="NCBI Taxonomy" id="1294268"/>
    <lineage>
        <taxon>Bacteria</taxon>
        <taxon>Bacillati</taxon>
        <taxon>Bacillota</taxon>
        <taxon>Bacilli</taxon>
        <taxon>Bacillales</taxon>
        <taxon>Paenibacillaceae</taxon>
        <taxon>Paenibacillus</taxon>
    </lineage>
</organism>
<dbReference type="EMBL" id="JACHXW010000004">
    <property type="protein sequence ID" value="MBB3151719.1"/>
    <property type="molecule type" value="Genomic_DNA"/>
</dbReference>
<dbReference type="Proteomes" id="UP000518605">
    <property type="component" value="Unassembled WGS sequence"/>
</dbReference>
<dbReference type="InterPro" id="IPR004107">
    <property type="entry name" value="Integrase_SAM-like_N"/>
</dbReference>
<accession>A0A7W5G937</accession>
<dbReference type="PANTHER" id="PTHR30349">
    <property type="entry name" value="PHAGE INTEGRASE-RELATED"/>
    <property type="match status" value="1"/>
</dbReference>
<dbReference type="AlphaFoldDB" id="A0A7W5G937"/>
<dbReference type="GO" id="GO:0006310">
    <property type="term" value="P:DNA recombination"/>
    <property type="evidence" value="ECO:0007669"/>
    <property type="project" value="UniProtKB-KW"/>
</dbReference>
<dbReference type="InterPro" id="IPR002104">
    <property type="entry name" value="Integrase_catalytic"/>
</dbReference>
<keyword evidence="2" id="KW-0229">DNA integration</keyword>
<evidence type="ECO:0000256" key="4">
    <source>
        <dbReference type="ARBA" id="ARBA00023172"/>
    </source>
</evidence>
<dbReference type="InterPro" id="IPR044068">
    <property type="entry name" value="CB"/>
</dbReference>
<comment type="similarity">
    <text evidence="1">Belongs to the 'phage' integrase family.</text>
</comment>
<dbReference type="RefSeq" id="WP_183560938.1">
    <property type="nucleotide sequence ID" value="NZ_CBCSLB010000008.1"/>
</dbReference>
<dbReference type="GO" id="GO:0015074">
    <property type="term" value="P:DNA integration"/>
    <property type="evidence" value="ECO:0007669"/>
    <property type="project" value="UniProtKB-KW"/>
</dbReference>
<dbReference type="CDD" id="cd01189">
    <property type="entry name" value="INT_ICEBs1_C_like"/>
    <property type="match status" value="1"/>
</dbReference>
<dbReference type="Gene3D" id="1.10.443.10">
    <property type="entry name" value="Intergrase catalytic core"/>
    <property type="match status" value="1"/>
</dbReference>
<sequence>MASFKKYKTKTKGELWLFKIDVGKDPLTGERKTTTKRGFATKPEARLAAADIEREVANGLYTPDNNITFSEFAQEWLEDYGKSVKVSTLDLRSRMVDVLDKKLGALKVKDINRKLYQSILDDLGATYADNSLSIIHSTGKLIFKKAIQDEIIKRDPTEHTKVTRKKKTVEELEDEELPKFMEKEELASFLFAVKESMKHQDYTLFLMLAYTGMRIGELLALKWKDVSFEEHTVNITKTCYLPKHNTLNFILLPPKTKSSKREIVVDLLIISELKKHKFHQNTIKNHPASPFKDHDFIFTSERVLGYPYNKSTIEYKMKKALLISGNNQDLSPHSLRHSHCSLLAEAGVGLTEIMERLGHEDDQVTKRVYLHVTKTKRLDASNKFSALMEDAVKMRSKSNITNKMS</sequence>